<proteinExistence type="predicted"/>
<accession>E3R0H2</accession>
<dbReference type="HOGENOM" id="CLU_2589608_0_0_1"/>
<evidence type="ECO:0000313" key="1">
    <source>
        <dbReference type="EMBL" id="EFQ36610.1"/>
    </source>
</evidence>
<organism evidence="2">
    <name type="scientific">Colletotrichum graminicola (strain M1.001 / M2 / FGSC 10212)</name>
    <name type="common">Maize anthracnose fungus</name>
    <name type="synonym">Glomerella graminicola</name>
    <dbReference type="NCBI Taxonomy" id="645133"/>
    <lineage>
        <taxon>Eukaryota</taxon>
        <taxon>Fungi</taxon>
        <taxon>Dikarya</taxon>
        <taxon>Ascomycota</taxon>
        <taxon>Pezizomycotina</taxon>
        <taxon>Sordariomycetes</taxon>
        <taxon>Hypocreomycetidae</taxon>
        <taxon>Glomerellales</taxon>
        <taxon>Glomerellaceae</taxon>
        <taxon>Colletotrichum</taxon>
        <taxon>Colletotrichum graminicola species complex</taxon>
    </lineage>
</organism>
<dbReference type="VEuPathDB" id="FungiDB:GLRG_11755"/>
<dbReference type="AlphaFoldDB" id="E3R0H2"/>
<protein>
    <submittedName>
        <fullName evidence="1">Uncharacterized protein</fullName>
    </submittedName>
</protein>
<reference evidence="2" key="1">
    <citation type="journal article" date="2012" name="Nat. Genet.">
        <title>Lifestyle transitions in plant pathogenic Colletotrichum fungi deciphered by genome and transcriptome analyses.</title>
        <authorList>
            <person name="O'Connell R.J."/>
            <person name="Thon M.R."/>
            <person name="Hacquard S."/>
            <person name="Amyotte S.G."/>
            <person name="Kleemann J."/>
            <person name="Torres M.F."/>
            <person name="Damm U."/>
            <person name="Buiate E.A."/>
            <person name="Epstein L."/>
            <person name="Alkan N."/>
            <person name="Altmueller J."/>
            <person name="Alvarado-Balderrama L."/>
            <person name="Bauser C.A."/>
            <person name="Becker C."/>
            <person name="Birren B.W."/>
            <person name="Chen Z."/>
            <person name="Choi J."/>
            <person name="Crouch J.A."/>
            <person name="Duvick J.P."/>
            <person name="Farman M.A."/>
            <person name="Gan P."/>
            <person name="Heiman D."/>
            <person name="Henrissat B."/>
            <person name="Howard R.J."/>
            <person name="Kabbage M."/>
            <person name="Koch C."/>
            <person name="Kracher B."/>
            <person name="Kubo Y."/>
            <person name="Law A.D."/>
            <person name="Lebrun M.-H."/>
            <person name="Lee Y.-H."/>
            <person name="Miyara I."/>
            <person name="Moore N."/>
            <person name="Neumann U."/>
            <person name="Nordstroem K."/>
            <person name="Panaccione D.G."/>
            <person name="Panstruga R."/>
            <person name="Place M."/>
            <person name="Proctor R.H."/>
            <person name="Prusky D."/>
            <person name="Rech G."/>
            <person name="Reinhardt R."/>
            <person name="Rollins J.A."/>
            <person name="Rounsley S."/>
            <person name="Schardl C.L."/>
            <person name="Schwartz D.C."/>
            <person name="Shenoy N."/>
            <person name="Shirasu K."/>
            <person name="Sikhakolli U.R."/>
            <person name="Stueber K."/>
            <person name="Sukno S.A."/>
            <person name="Sweigard J.A."/>
            <person name="Takano Y."/>
            <person name="Takahara H."/>
            <person name="Trail F."/>
            <person name="van der Does H.C."/>
            <person name="Voll L.M."/>
            <person name="Will I."/>
            <person name="Young S."/>
            <person name="Zeng Q."/>
            <person name="Zhang J."/>
            <person name="Zhou S."/>
            <person name="Dickman M.B."/>
            <person name="Schulze-Lefert P."/>
            <person name="Ver Loren van Themaat E."/>
            <person name="Ma L.-J."/>
            <person name="Vaillancourt L.J."/>
        </authorList>
    </citation>
    <scope>NUCLEOTIDE SEQUENCE [LARGE SCALE GENOMIC DNA]</scope>
    <source>
        <strain evidence="2">M1.001 / M2 / FGSC 10212</strain>
    </source>
</reference>
<dbReference type="GeneID" id="24417119"/>
<evidence type="ECO:0000313" key="2">
    <source>
        <dbReference type="Proteomes" id="UP000008782"/>
    </source>
</evidence>
<dbReference type="Proteomes" id="UP000008782">
    <property type="component" value="Unassembled WGS sequence"/>
</dbReference>
<name>E3R0H2_COLGM</name>
<dbReference type="EMBL" id="GG697445">
    <property type="protein sequence ID" value="EFQ36610.1"/>
    <property type="molecule type" value="Genomic_DNA"/>
</dbReference>
<keyword evidence="2" id="KW-1185">Reference proteome</keyword>
<dbReference type="RefSeq" id="XP_008100630.1">
    <property type="nucleotide sequence ID" value="XM_008102439.1"/>
</dbReference>
<gene>
    <name evidence="1" type="ORF">GLRG_11755</name>
</gene>
<sequence>MDKVDNAIATFIDPYYGHLTPAKKTLRTASFNSNKISAVSVISLTFKHTLQLPSSVPSSLAATLNVSPPLVELRPSATPS</sequence>